<evidence type="ECO:0000313" key="2">
    <source>
        <dbReference type="Proteomes" id="UP000674143"/>
    </source>
</evidence>
<comment type="caution">
    <text evidence="1">The sequence shown here is derived from an EMBL/GenBank/DDBJ whole genome shotgun (WGS) entry which is preliminary data.</text>
</comment>
<organism evidence="1 2">
    <name type="scientific">Leishmania orientalis</name>
    <dbReference type="NCBI Taxonomy" id="2249476"/>
    <lineage>
        <taxon>Eukaryota</taxon>
        <taxon>Discoba</taxon>
        <taxon>Euglenozoa</taxon>
        <taxon>Kinetoplastea</taxon>
        <taxon>Metakinetoplastina</taxon>
        <taxon>Trypanosomatida</taxon>
        <taxon>Trypanosomatidae</taxon>
        <taxon>Leishmaniinae</taxon>
        <taxon>Leishmania</taxon>
    </lineage>
</organism>
<gene>
    <name evidence="1" type="ORF">LSCM4_04462</name>
</gene>
<keyword evidence="2" id="KW-1185">Reference proteome</keyword>
<dbReference type="GeneID" id="92360380"/>
<dbReference type="EMBL" id="JAFHLR010000025">
    <property type="protein sequence ID" value="KAG5477244.1"/>
    <property type="molecule type" value="Genomic_DNA"/>
</dbReference>
<sequence length="73" mass="7738">MVYRYIYLTVAGRVMVVAPGGCHKSVPRTLGVPSRLCLRSCCRVRVAFQPSAAAICGAAGMLNGDAVVLTVQR</sequence>
<evidence type="ECO:0000313" key="1">
    <source>
        <dbReference type="EMBL" id="KAG5477244.1"/>
    </source>
</evidence>
<dbReference type="AlphaFoldDB" id="A0A836KIL8"/>
<dbReference type="KEGG" id="loi:92360380"/>
<reference evidence="1 2" key="1">
    <citation type="submission" date="2021-02" db="EMBL/GenBank/DDBJ databases">
        <title>Leishmania (Mundinia) orientalis Genome sequencing and assembly.</title>
        <authorList>
            <person name="Almutairi H."/>
            <person name="Gatherer D."/>
        </authorList>
    </citation>
    <scope>NUCLEOTIDE SEQUENCE [LARGE SCALE GENOMIC DNA]</scope>
    <source>
        <strain evidence="1">LSCM4</strain>
    </source>
</reference>
<protein>
    <submittedName>
        <fullName evidence="1">Uncharacterized protein</fullName>
    </submittedName>
</protein>
<dbReference type="Proteomes" id="UP000674143">
    <property type="component" value="Chromosome 25"/>
</dbReference>
<accession>A0A836KIL8</accession>
<name>A0A836KIL8_9TRYP</name>
<dbReference type="RefSeq" id="XP_067062655.1">
    <property type="nucleotide sequence ID" value="XM_067206446.1"/>
</dbReference>
<proteinExistence type="predicted"/>